<dbReference type="KEGG" id="mno:Mnod_5987"/>
<keyword evidence="3" id="KW-1185">Reference proteome</keyword>
<proteinExistence type="predicted"/>
<reference evidence="2 3" key="1">
    <citation type="submission" date="2009-01" db="EMBL/GenBank/DDBJ databases">
        <title>Complete sequence of chromosome of Methylobacterium nodulans ORS 2060.</title>
        <authorList>
            <consortium name="US DOE Joint Genome Institute"/>
            <person name="Lucas S."/>
            <person name="Copeland A."/>
            <person name="Lapidus A."/>
            <person name="Glavina del Rio T."/>
            <person name="Dalin E."/>
            <person name="Tice H."/>
            <person name="Bruce D."/>
            <person name="Goodwin L."/>
            <person name="Pitluck S."/>
            <person name="Sims D."/>
            <person name="Brettin T."/>
            <person name="Detter J.C."/>
            <person name="Han C."/>
            <person name="Larimer F."/>
            <person name="Land M."/>
            <person name="Hauser L."/>
            <person name="Kyrpides N."/>
            <person name="Ivanova N."/>
            <person name="Marx C.J."/>
            <person name="Richardson P."/>
        </authorList>
    </citation>
    <scope>NUCLEOTIDE SEQUENCE [LARGE SCALE GENOMIC DNA]</scope>
    <source>
        <strain evidence="3">LMG 21967 / CNCM I-2342 / ORS 2060</strain>
    </source>
</reference>
<dbReference type="HOGENOM" id="CLU_097827_0_0_5"/>
<protein>
    <submittedName>
        <fullName evidence="2">Uncharacterized protein</fullName>
    </submittedName>
</protein>
<evidence type="ECO:0000313" key="2">
    <source>
        <dbReference type="EMBL" id="ACL60814.1"/>
    </source>
</evidence>
<gene>
    <name evidence="2" type="ordered locus">Mnod_5987</name>
</gene>
<feature type="chain" id="PRO_5002874397" evidence="1">
    <location>
        <begin position="21"/>
        <end position="236"/>
    </location>
</feature>
<dbReference type="RefSeq" id="WP_015932408.1">
    <property type="nucleotide sequence ID" value="NC_011894.1"/>
</dbReference>
<name>B8ITV6_METNO</name>
<keyword evidence="1" id="KW-0732">Signal</keyword>
<organism evidence="2 3">
    <name type="scientific">Methylobacterium nodulans (strain LMG 21967 / CNCM I-2342 / ORS 2060)</name>
    <dbReference type="NCBI Taxonomy" id="460265"/>
    <lineage>
        <taxon>Bacteria</taxon>
        <taxon>Pseudomonadati</taxon>
        <taxon>Pseudomonadota</taxon>
        <taxon>Alphaproteobacteria</taxon>
        <taxon>Hyphomicrobiales</taxon>
        <taxon>Methylobacteriaceae</taxon>
        <taxon>Methylobacterium</taxon>
    </lineage>
</organism>
<evidence type="ECO:0000313" key="3">
    <source>
        <dbReference type="Proteomes" id="UP000008207"/>
    </source>
</evidence>
<dbReference type="Proteomes" id="UP000008207">
    <property type="component" value="Chromosome"/>
</dbReference>
<evidence type="ECO:0000256" key="1">
    <source>
        <dbReference type="SAM" id="SignalP"/>
    </source>
</evidence>
<dbReference type="EMBL" id="CP001349">
    <property type="protein sequence ID" value="ACL60814.1"/>
    <property type="molecule type" value="Genomic_DNA"/>
</dbReference>
<sequence>MRSAVLLAVLGALAAGPALAQQALAQTEAAAATQAAPPSAVDLLFEGKHFATTPPGSTITYRYTRFSGIKDGPFGPPVEDRIRERVAPGKDPDTRDLTVEAFTGERRQPTAHYENMAGNPLLAQFLEYHVLDVAKALQGNPRYLKNAIRRAMREGGTVTPTEVAVQGAKHPGWRVVLRPFVNDPVKDKLRGFDSLTYTFVVSPAVPGQIVSIDVDATNPEGGKLLEETLTYEPSLG</sequence>
<dbReference type="OrthoDB" id="5801444at2"/>
<dbReference type="STRING" id="460265.Mnod_5987"/>
<dbReference type="AlphaFoldDB" id="B8ITV6"/>
<accession>B8ITV6</accession>
<dbReference type="eggNOG" id="ENOG5032R98">
    <property type="taxonomic scope" value="Bacteria"/>
</dbReference>
<feature type="signal peptide" evidence="1">
    <location>
        <begin position="1"/>
        <end position="20"/>
    </location>
</feature>